<sequence length="826" mass="88289">MPPERSRRSRFPASSPGTPYPAAGTDPVVDALPGRTAGMDQLTKALRTAASGTGAFVTVRGPMGAGKSALLRALAVQADSVGAVVLRASGAPAERDWDFGVADQLRPVPAGFVVIVVDDLQWADESSVRWLIDVAACALVVTAVRDGEPGAEIALPGPVVRLRPVSSAGWSQRRVADCLRRQPEPVRGVAKAMAVLGDQAEIGLITELAGLDDVTGGAAVRSLRSLGLVTSQRNPRFADPAVQDAVLATMTTSEHDTCRAAAAALLFDRGHPAENVAEHLVATRSVLDEWAIEVLRAAADTALRRGQHPIAVNYLRRAVQAAGPERAAVLVELAVAECTTDSLLALQHLCYAIQMCGSRQDRAAAVLRMPIAVLGAALPLVRDVISDVERDVRQLRDRDLSLRIEARMRYAGHTDLTELTDSTTRLRELGPEPETASTAERELLTVLSFSAALAARVPAKDVAALADRLLDHVPPSAGQADEMTQLLVKTLCAADSPLNAATWTDRALARATETGAADDQAKLWVSRALVAVHLGNVAEARLMTKNVLEHVSGEWALVGSDAMLALAVVALKVQDEQLSERLLSSRPVEVDNPCTAVVFDMVRGADAVARGDAWGGLRCLTDAGRQLDQLGWRNVVIFPWRTTAVRLYQQLGDTGAARILAEEDHERAVEWGAPAGVGRTLRVLGGLTEGAGGVDLLHAAADALSTSANRLELARTHLALGLRLRDQYEQIAVEHLRRCHDIAVECGDQRLVRQAGTHLRGEVRRAELTRTERKVVALAVAGQSNQEIAHTLSVSIRAVEKHLTNSYRKLGILRRAELAGALNHPF</sequence>
<dbReference type="Pfam" id="PF13191">
    <property type="entry name" value="AAA_16"/>
    <property type="match status" value="1"/>
</dbReference>
<dbReference type="SMART" id="SM00421">
    <property type="entry name" value="HTH_LUXR"/>
    <property type="match status" value="1"/>
</dbReference>
<dbReference type="SUPFAM" id="SSF52540">
    <property type="entry name" value="P-loop containing nucleoside triphosphate hydrolases"/>
    <property type="match status" value="1"/>
</dbReference>
<dbReference type="Gene3D" id="1.10.10.10">
    <property type="entry name" value="Winged helix-like DNA-binding domain superfamily/Winged helix DNA-binding domain"/>
    <property type="match status" value="1"/>
</dbReference>
<keyword evidence="3" id="KW-0804">Transcription</keyword>
<feature type="domain" description="HTH luxR-type" evidence="5">
    <location>
        <begin position="761"/>
        <end position="826"/>
    </location>
</feature>
<dbReference type="PANTHER" id="PTHR44688">
    <property type="entry name" value="DNA-BINDING TRANSCRIPTIONAL ACTIVATOR DEVR_DOSR"/>
    <property type="match status" value="1"/>
</dbReference>
<protein>
    <submittedName>
        <fullName evidence="6">AAA family ATPase</fullName>
    </submittedName>
</protein>
<name>A0ABX1FD74_9PSEU</name>
<dbReference type="PROSITE" id="PS50043">
    <property type="entry name" value="HTH_LUXR_2"/>
    <property type="match status" value="1"/>
</dbReference>
<comment type="caution">
    <text evidence="6">The sequence shown here is derived from an EMBL/GenBank/DDBJ whole genome shotgun (WGS) entry which is preliminary data.</text>
</comment>
<evidence type="ECO:0000256" key="1">
    <source>
        <dbReference type="ARBA" id="ARBA00023015"/>
    </source>
</evidence>
<feature type="region of interest" description="Disordered" evidence="4">
    <location>
        <begin position="1"/>
        <end position="26"/>
    </location>
</feature>
<keyword evidence="7" id="KW-1185">Reference proteome</keyword>
<evidence type="ECO:0000313" key="7">
    <source>
        <dbReference type="Proteomes" id="UP001515943"/>
    </source>
</evidence>
<dbReference type="PRINTS" id="PR00038">
    <property type="entry name" value="HTHLUXR"/>
</dbReference>
<evidence type="ECO:0000256" key="2">
    <source>
        <dbReference type="ARBA" id="ARBA00023125"/>
    </source>
</evidence>
<dbReference type="InterPro" id="IPR041664">
    <property type="entry name" value="AAA_16"/>
</dbReference>
<dbReference type="Pfam" id="PF00196">
    <property type="entry name" value="GerE"/>
    <property type="match status" value="1"/>
</dbReference>
<dbReference type="Proteomes" id="UP001515943">
    <property type="component" value="Unassembled WGS sequence"/>
</dbReference>
<dbReference type="CDD" id="cd06170">
    <property type="entry name" value="LuxR_C_like"/>
    <property type="match status" value="1"/>
</dbReference>
<organism evidence="6 7">
    <name type="scientific">Lentzea indica</name>
    <dbReference type="NCBI Taxonomy" id="2604800"/>
    <lineage>
        <taxon>Bacteria</taxon>
        <taxon>Bacillati</taxon>
        <taxon>Actinomycetota</taxon>
        <taxon>Actinomycetes</taxon>
        <taxon>Pseudonocardiales</taxon>
        <taxon>Pseudonocardiaceae</taxon>
        <taxon>Lentzea</taxon>
    </lineage>
</organism>
<proteinExistence type="predicted"/>
<evidence type="ECO:0000259" key="5">
    <source>
        <dbReference type="PROSITE" id="PS50043"/>
    </source>
</evidence>
<dbReference type="PANTHER" id="PTHR44688:SF16">
    <property type="entry name" value="DNA-BINDING TRANSCRIPTIONAL ACTIVATOR DEVR_DOSR"/>
    <property type="match status" value="1"/>
</dbReference>
<accession>A0ABX1FD74</accession>
<keyword evidence="2" id="KW-0238">DNA-binding</keyword>
<dbReference type="SUPFAM" id="SSF46894">
    <property type="entry name" value="C-terminal effector domain of the bipartite response regulators"/>
    <property type="match status" value="1"/>
</dbReference>
<dbReference type="RefSeq" id="WP_281360377.1">
    <property type="nucleotide sequence ID" value="NZ_VSRL01000022.1"/>
</dbReference>
<dbReference type="InterPro" id="IPR000792">
    <property type="entry name" value="Tscrpt_reg_LuxR_C"/>
</dbReference>
<dbReference type="InterPro" id="IPR027417">
    <property type="entry name" value="P-loop_NTPase"/>
</dbReference>
<dbReference type="InterPro" id="IPR016032">
    <property type="entry name" value="Sig_transdc_resp-reg_C-effctor"/>
</dbReference>
<evidence type="ECO:0000256" key="4">
    <source>
        <dbReference type="SAM" id="MobiDB-lite"/>
    </source>
</evidence>
<dbReference type="InterPro" id="IPR036388">
    <property type="entry name" value="WH-like_DNA-bd_sf"/>
</dbReference>
<dbReference type="EMBL" id="VSRL01000022">
    <property type="protein sequence ID" value="NKE56913.1"/>
    <property type="molecule type" value="Genomic_DNA"/>
</dbReference>
<reference evidence="6 7" key="1">
    <citation type="submission" date="2019-08" db="EMBL/GenBank/DDBJ databases">
        <title>Lentzea from Indian Himalayas.</title>
        <authorList>
            <person name="Mandal S."/>
            <person name="Mallick Gupta A."/>
            <person name="Maiti P.K."/>
            <person name="Sarkar J."/>
            <person name="Mandal S."/>
        </authorList>
    </citation>
    <scope>NUCLEOTIDE SEQUENCE [LARGE SCALE GENOMIC DNA]</scope>
    <source>
        <strain evidence="6 7">PSKA42</strain>
    </source>
</reference>
<keyword evidence="1" id="KW-0805">Transcription regulation</keyword>
<evidence type="ECO:0000313" key="6">
    <source>
        <dbReference type="EMBL" id="NKE56913.1"/>
    </source>
</evidence>
<gene>
    <name evidence="6" type="ORF">FXN61_08710</name>
</gene>
<evidence type="ECO:0000256" key="3">
    <source>
        <dbReference type="ARBA" id="ARBA00023163"/>
    </source>
</evidence>